<reference evidence="8" key="2">
    <citation type="submission" date="2015-01" db="EMBL/GenBank/DDBJ databases">
        <title>Evolutionary Origins and Diversification of the Mycorrhizal Mutualists.</title>
        <authorList>
            <consortium name="DOE Joint Genome Institute"/>
            <consortium name="Mycorrhizal Genomics Consortium"/>
            <person name="Kohler A."/>
            <person name="Kuo A."/>
            <person name="Nagy L.G."/>
            <person name="Floudas D."/>
            <person name="Copeland A."/>
            <person name="Barry K.W."/>
            <person name="Cichocki N."/>
            <person name="Veneault-Fourrey C."/>
            <person name="LaButti K."/>
            <person name="Lindquist E.A."/>
            <person name="Lipzen A."/>
            <person name="Lundell T."/>
            <person name="Morin E."/>
            <person name="Murat C."/>
            <person name="Riley R."/>
            <person name="Ohm R."/>
            <person name="Sun H."/>
            <person name="Tunlid A."/>
            <person name="Henrissat B."/>
            <person name="Grigoriev I.V."/>
            <person name="Hibbett D.S."/>
            <person name="Martin F."/>
        </authorList>
    </citation>
    <scope>NUCLEOTIDE SEQUENCE [LARGE SCALE GENOMIC DNA]</scope>
    <source>
        <strain evidence="8">F 1598</strain>
    </source>
</reference>
<comment type="subcellular location">
    <subcellularLocation>
        <location evidence="1">Mitochondrion</location>
    </subcellularLocation>
</comment>
<keyword evidence="2 5" id="KW-0812">Transmembrane</keyword>
<dbReference type="InterPro" id="IPR007667">
    <property type="entry name" value="Hypoxia_induced_domain"/>
</dbReference>
<evidence type="ECO:0000256" key="5">
    <source>
        <dbReference type="SAM" id="Phobius"/>
    </source>
</evidence>
<evidence type="ECO:0000256" key="2">
    <source>
        <dbReference type="ARBA" id="ARBA00022692"/>
    </source>
</evidence>
<dbReference type="GO" id="GO:0005739">
    <property type="term" value="C:mitochondrion"/>
    <property type="evidence" value="ECO:0007669"/>
    <property type="project" value="UniProtKB-SubCell"/>
</dbReference>
<dbReference type="OrthoDB" id="1915122at2759"/>
<feature type="transmembrane region" description="Helical" evidence="5">
    <location>
        <begin position="118"/>
        <end position="137"/>
    </location>
</feature>
<dbReference type="InParanoid" id="A0A0C3F531"/>
<accession>A0A0C3F531</accession>
<sequence length="193" mass="21354">MKLITEEELQAHNNATIRGAVEGAIGGAALALPGFYLLNRRWPYYRSLPPSLKVLGVVFLVVPGIAIQAERRGLEFDRSQWVGAGKVELDREAAEKRAAWEELSAQSKITYWLVRHQYSIIFSSWLGACAVAGNIIWKNKYQTGPQKLVQVRMWAQGLTIGMVLVAGILTHANQQEAAARAKPTDHSWAAMVS</sequence>
<feature type="domain" description="HIG1" evidence="6">
    <location>
        <begin position="90"/>
        <end position="181"/>
    </location>
</feature>
<evidence type="ECO:0000256" key="3">
    <source>
        <dbReference type="ARBA" id="ARBA00022989"/>
    </source>
</evidence>
<feature type="transmembrane region" description="Helical" evidence="5">
    <location>
        <begin position="153"/>
        <end position="172"/>
    </location>
</feature>
<dbReference type="PROSITE" id="PS51503">
    <property type="entry name" value="HIG1"/>
    <property type="match status" value="1"/>
</dbReference>
<dbReference type="HOGENOM" id="CLU_079101_1_0_1"/>
<evidence type="ECO:0000256" key="4">
    <source>
        <dbReference type="ARBA" id="ARBA00023136"/>
    </source>
</evidence>
<gene>
    <name evidence="7" type="ORF">PILCRDRAFT_689569</name>
</gene>
<keyword evidence="8" id="KW-1185">Reference proteome</keyword>
<dbReference type="STRING" id="765440.A0A0C3F531"/>
<proteinExistence type="predicted"/>
<dbReference type="EMBL" id="KN833052">
    <property type="protein sequence ID" value="KIM75001.1"/>
    <property type="molecule type" value="Genomic_DNA"/>
</dbReference>
<reference evidence="7 8" key="1">
    <citation type="submission" date="2014-04" db="EMBL/GenBank/DDBJ databases">
        <authorList>
            <consortium name="DOE Joint Genome Institute"/>
            <person name="Kuo A."/>
            <person name="Tarkka M."/>
            <person name="Buscot F."/>
            <person name="Kohler A."/>
            <person name="Nagy L.G."/>
            <person name="Floudas D."/>
            <person name="Copeland A."/>
            <person name="Barry K.W."/>
            <person name="Cichocki N."/>
            <person name="Veneault-Fourrey C."/>
            <person name="LaButti K."/>
            <person name="Lindquist E.A."/>
            <person name="Lipzen A."/>
            <person name="Lundell T."/>
            <person name="Morin E."/>
            <person name="Murat C."/>
            <person name="Sun H."/>
            <person name="Tunlid A."/>
            <person name="Henrissat B."/>
            <person name="Grigoriev I.V."/>
            <person name="Hibbett D.S."/>
            <person name="Martin F."/>
            <person name="Nordberg H.P."/>
            <person name="Cantor M.N."/>
            <person name="Hua S.X."/>
        </authorList>
    </citation>
    <scope>NUCLEOTIDE SEQUENCE [LARGE SCALE GENOMIC DNA]</scope>
    <source>
        <strain evidence="7 8">F 1598</strain>
    </source>
</reference>
<dbReference type="Proteomes" id="UP000054166">
    <property type="component" value="Unassembled WGS sequence"/>
</dbReference>
<keyword evidence="3 5" id="KW-1133">Transmembrane helix</keyword>
<evidence type="ECO:0000256" key="1">
    <source>
        <dbReference type="ARBA" id="ARBA00004173"/>
    </source>
</evidence>
<feature type="transmembrane region" description="Helical" evidence="5">
    <location>
        <begin position="20"/>
        <end position="38"/>
    </location>
</feature>
<dbReference type="AlphaFoldDB" id="A0A0C3F531"/>
<name>A0A0C3F531_PILCF</name>
<organism evidence="7 8">
    <name type="scientific">Piloderma croceum (strain F 1598)</name>
    <dbReference type="NCBI Taxonomy" id="765440"/>
    <lineage>
        <taxon>Eukaryota</taxon>
        <taxon>Fungi</taxon>
        <taxon>Dikarya</taxon>
        <taxon>Basidiomycota</taxon>
        <taxon>Agaricomycotina</taxon>
        <taxon>Agaricomycetes</taxon>
        <taxon>Agaricomycetidae</taxon>
        <taxon>Atheliales</taxon>
        <taxon>Atheliaceae</taxon>
        <taxon>Piloderma</taxon>
    </lineage>
</organism>
<protein>
    <recommendedName>
        <fullName evidence="6">HIG1 domain-containing protein</fullName>
    </recommendedName>
</protein>
<dbReference type="FunCoup" id="A0A0C3F531">
    <property type="interactions" value="56"/>
</dbReference>
<evidence type="ECO:0000313" key="7">
    <source>
        <dbReference type="EMBL" id="KIM75001.1"/>
    </source>
</evidence>
<evidence type="ECO:0000313" key="8">
    <source>
        <dbReference type="Proteomes" id="UP000054166"/>
    </source>
</evidence>
<evidence type="ECO:0000259" key="6">
    <source>
        <dbReference type="PROSITE" id="PS51503"/>
    </source>
</evidence>
<keyword evidence="4 5" id="KW-0472">Membrane</keyword>